<dbReference type="InterPro" id="IPR013787">
    <property type="entry name" value="S100_Ca-bd_sub"/>
</dbReference>
<dbReference type="SUPFAM" id="SSF47473">
    <property type="entry name" value="EF-hand"/>
    <property type="match status" value="1"/>
</dbReference>
<gene>
    <name evidence="3" type="ORF">MRATA1EN1_LOCUS389</name>
</gene>
<dbReference type="EMBL" id="OX459937">
    <property type="protein sequence ID" value="CAI9151427.1"/>
    <property type="molecule type" value="Genomic_DNA"/>
</dbReference>
<evidence type="ECO:0000256" key="1">
    <source>
        <dbReference type="SAM" id="MobiDB-lite"/>
    </source>
</evidence>
<proteinExistence type="predicted"/>
<evidence type="ECO:0000313" key="4">
    <source>
        <dbReference type="Proteomes" id="UP001176941"/>
    </source>
</evidence>
<evidence type="ECO:0000259" key="2">
    <source>
        <dbReference type="SMART" id="SM01394"/>
    </source>
</evidence>
<protein>
    <recommendedName>
        <fullName evidence="2">S100/CaBP-9k-type calcium binding subdomain domain-containing protein</fullName>
    </recommendedName>
</protein>
<keyword evidence="4" id="KW-1185">Reference proteome</keyword>
<organism evidence="3 4">
    <name type="scientific">Rangifer tarandus platyrhynchus</name>
    <name type="common">Svalbard reindeer</name>
    <dbReference type="NCBI Taxonomy" id="3082113"/>
    <lineage>
        <taxon>Eukaryota</taxon>
        <taxon>Metazoa</taxon>
        <taxon>Chordata</taxon>
        <taxon>Craniata</taxon>
        <taxon>Vertebrata</taxon>
        <taxon>Euteleostomi</taxon>
        <taxon>Mammalia</taxon>
        <taxon>Eutheria</taxon>
        <taxon>Laurasiatheria</taxon>
        <taxon>Artiodactyla</taxon>
        <taxon>Ruminantia</taxon>
        <taxon>Pecora</taxon>
        <taxon>Cervidae</taxon>
        <taxon>Odocoileinae</taxon>
        <taxon>Rangifer</taxon>
    </lineage>
</organism>
<dbReference type="Gene3D" id="1.10.238.10">
    <property type="entry name" value="EF-hand"/>
    <property type="match status" value="1"/>
</dbReference>
<accession>A0ABN8XQ05</accession>
<reference evidence="3" key="1">
    <citation type="submission" date="2023-04" db="EMBL/GenBank/DDBJ databases">
        <authorList>
            <consortium name="ELIXIR-Norway"/>
        </authorList>
    </citation>
    <scope>NUCLEOTIDE SEQUENCE [LARGE SCALE GENOMIC DNA]</scope>
</reference>
<dbReference type="Pfam" id="PF01023">
    <property type="entry name" value="S_100"/>
    <property type="match status" value="1"/>
</dbReference>
<feature type="domain" description="S100/CaBP-9k-type calcium binding subdomain" evidence="2">
    <location>
        <begin position="44"/>
        <end position="83"/>
    </location>
</feature>
<feature type="compositionally biased region" description="Gly residues" evidence="1">
    <location>
        <begin position="118"/>
        <end position="130"/>
    </location>
</feature>
<dbReference type="Proteomes" id="UP001176941">
    <property type="component" value="Chromosome 1"/>
</dbReference>
<feature type="region of interest" description="Disordered" evidence="1">
    <location>
        <begin position="108"/>
        <end position="138"/>
    </location>
</feature>
<sequence>MSALHISRVRALYPCILLLHRVLPPDLKDLGDHLFEAKMSGSQLEQAVTALIELFHKYSGRSDTIEKEALLQLLKENFPNFLSACIQRGTAVAAELVEEAHRLQGLALPLGSRDREPGGPGTRGCGGGGSPDADRRSA</sequence>
<dbReference type="SMART" id="SM01394">
    <property type="entry name" value="S_100"/>
    <property type="match status" value="1"/>
</dbReference>
<evidence type="ECO:0000313" key="3">
    <source>
        <dbReference type="EMBL" id="CAI9151427.1"/>
    </source>
</evidence>
<dbReference type="InterPro" id="IPR011992">
    <property type="entry name" value="EF-hand-dom_pair"/>
</dbReference>
<name>A0ABN8XQ05_RANTA</name>